<reference evidence="4" key="1">
    <citation type="submission" date="2015-12" db="EMBL/GenBank/DDBJ databases">
        <title>Complete genome sequences of two moderately thermophilic Paenibacillus species.</title>
        <authorList>
            <person name="Butler R.III."/>
            <person name="Wang J."/>
            <person name="Stark B.C."/>
            <person name="Pombert J.-F."/>
        </authorList>
    </citation>
    <scope>NUCLEOTIDE SEQUENCE [LARGE SCALE GENOMIC DNA]</scope>
    <source>
        <strain evidence="4">32O-Y</strain>
    </source>
</reference>
<dbReference type="InterPro" id="IPR051020">
    <property type="entry name" value="ALDH-related_metabolic_enz"/>
</dbReference>
<sequence>MAAVTKDLWINGKFVATERTYPLYAPYDGQQLAAIAKADPGHVQEAIAGAHRAFQTMRELPAHRRAEILFEVVRQLKERKEELARICSLEAGKPIRTARGEIERTIATYQFAGEEAKRISGETIPMDAAPGGEDRVGFTWREPLGVVVAISPFNFPFNLVAHKLGPAIAAGNTVVLKPAEQTPLSALIMGELFHNAGLPEGALQIVTGSGRELSEALISDERVKKITFTGSSEVGRLIKSKAGLRKTTMELGSNSALIVEPDVPLDKIIPRCVEGAFAYAGQVCISLQRIFVHESIYSEFSERFIERTQQLNVGDPLDENTDLSAMINSREADRIESWIREAVDAGAKIGCGGRRDGSTFSPTVLLDVTRDMSVSCKEVFAPIVSIVPYRSLDEAIELVNDSMYGLNVGIYTQNIGHAFYASRKIESGGVIVNDIPTFRVDHMPYGGVKESGYGREGIKYAVQEMTELKFVTIKTQL</sequence>
<dbReference type="InterPro" id="IPR016161">
    <property type="entry name" value="Ald_DH/histidinol_DH"/>
</dbReference>
<protein>
    <submittedName>
        <fullName evidence="3">Aldehyde dehydrogenase</fullName>
    </submittedName>
</protein>
<dbReference type="AlphaFoldDB" id="A0A0U2VX04"/>
<keyword evidence="2" id="KW-0560">Oxidoreductase</keyword>
<dbReference type="SUPFAM" id="SSF53720">
    <property type="entry name" value="ALDH-like"/>
    <property type="match status" value="1"/>
</dbReference>
<dbReference type="PANTHER" id="PTHR42991:SF1">
    <property type="entry name" value="ALDEHYDE DEHYDROGENASE"/>
    <property type="match status" value="1"/>
</dbReference>
<evidence type="ECO:0000313" key="4">
    <source>
        <dbReference type="Proteomes" id="UP000061660"/>
    </source>
</evidence>
<dbReference type="CDD" id="cd07149">
    <property type="entry name" value="ALDH_y4uC"/>
    <property type="match status" value="1"/>
</dbReference>
<accession>A0A0U2VX04</accession>
<dbReference type="Gene3D" id="3.40.605.10">
    <property type="entry name" value="Aldehyde Dehydrogenase, Chain A, domain 1"/>
    <property type="match status" value="1"/>
</dbReference>
<name>A0A0U2VX04_9BACL</name>
<dbReference type="EMBL" id="CP013652">
    <property type="protein sequence ID" value="ALS25222.1"/>
    <property type="molecule type" value="Genomic_DNA"/>
</dbReference>
<dbReference type="PANTHER" id="PTHR42991">
    <property type="entry name" value="ALDEHYDE DEHYDROGENASE"/>
    <property type="match status" value="1"/>
</dbReference>
<dbReference type="Proteomes" id="UP000061660">
    <property type="component" value="Chromosome"/>
</dbReference>
<reference evidence="3 4" key="2">
    <citation type="journal article" date="2016" name="Genome Announc.">
        <title>Complete Genome Sequences of Two Interactive Moderate Thermophiles, Paenibacillus napthalenovorans 32O-Y and Paenibacillus sp. 32O-W.</title>
        <authorList>
            <person name="Butler R.R.III."/>
            <person name="Wang J."/>
            <person name="Stark B.C."/>
            <person name="Pombert J.F."/>
        </authorList>
    </citation>
    <scope>NUCLEOTIDE SEQUENCE [LARGE SCALE GENOMIC DNA]</scope>
    <source>
        <strain evidence="3 4">32O-Y</strain>
    </source>
</reference>
<dbReference type="KEGG" id="pnp:IJ22_49600"/>
<evidence type="ECO:0000256" key="2">
    <source>
        <dbReference type="ARBA" id="ARBA00023002"/>
    </source>
</evidence>
<keyword evidence="4" id="KW-1185">Reference proteome</keyword>
<dbReference type="OrthoDB" id="20170at2"/>
<dbReference type="Gene3D" id="3.40.309.10">
    <property type="entry name" value="Aldehyde Dehydrogenase, Chain A, domain 2"/>
    <property type="match status" value="1"/>
</dbReference>
<organism evidence="3 4">
    <name type="scientific">Paenibacillus naphthalenovorans</name>
    <dbReference type="NCBI Taxonomy" id="162209"/>
    <lineage>
        <taxon>Bacteria</taxon>
        <taxon>Bacillati</taxon>
        <taxon>Bacillota</taxon>
        <taxon>Bacilli</taxon>
        <taxon>Bacillales</taxon>
        <taxon>Paenibacillaceae</taxon>
        <taxon>Paenibacillus</taxon>
    </lineage>
</organism>
<dbReference type="InterPro" id="IPR016163">
    <property type="entry name" value="Ald_DH_C"/>
</dbReference>
<dbReference type="STRING" id="162209.IJ22_49600"/>
<evidence type="ECO:0000256" key="1">
    <source>
        <dbReference type="ARBA" id="ARBA00009986"/>
    </source>
</evidence>
<dbReference type="Pfam" id="PF00171">
    <property type="entry name" value="Aldedh"/>
    <property type="match status" value="1"/>
</dbReference>
<dbReference type="RefSeq" id="WP_054817373.1">
    <property type="nucleotide sequence ID" value="NZ_BJCS01000009.1"/>
</dbReference>
<gene>
    <name evidence="3" type="ORF">IJ22_49600</name>
</gene>
<dbReference type="GO" id="GO:0008911">
    <property type="term" value="F:lactaldehyde dehydrogenase (NAD+) activity"/>
    <property type="evidence" value="ECO:0007669"/>
    <property type="project" value="TreeGrafter"/>
</dbReference>
<dbReference type="InterPro" id="IPR015590">
    <property type="entry name" value="Aldehyde_DH_dom"/>
</dbReference>
<evidence type="ECO:0000313" key="3">
    <source>
        <dbReference type="EMBL" id="ALS25222.1"/>
    </source>
</evidence>
<dbReference type="InterPro" id="IPR016162">
    <property type="entry name" value="Ald_DH_N"/>
</dbReference>
<dbReference type="FunFam" id="3.40.605.10:FF:000007">
    <property type="entry name" value="NAD/NADP-dependent betaine aldehyde dehydrogenase"/>
    <property type="match status" value="1"/>
</dbReference>
<proteinExistence type="inferred from homology"/>
<dbReference type="PATRIC" id="fig|162209.4.peg.5241"/>
<comment type="similarity">
    <text evidence="1">Belongs to the aldehyde dehydrogenase family.</text>
</comment>